<feature type="region of interest" description="Disordered" evidence="1">
    <location>
        <begin position="383"/>
        <end position="412"/>
    </location>
</feature>
<proteinExistence type="predicted"/>
<evidence type="ECO:0000313" key="4">
    <source>
        <dbReference type="Proteomes" id="UP000474640"/>
    </source>
</evidence>
<dbReference type="PANTHER" id="PTHR34706:SF2">
    <property type="entry name" value="RFEF"/>
    <property type="match status" value="1"/>
</dbReference>
<dbReference type="InterPro" id="IPR036465">
    <property type="entry name" value="vWFA_dom_sf"/>
</dbReference>
<keyword evidence="2" id="KW-0812">Transmembrane</keyword>
<gene>
    <name evidence="3" type="ORF">TWF970_000240</name>
</gene>
<reference evidence="3 4" key="1">
    <citation type="submission" date="2020-01" db="EMBL/GenBank/DDBJ databases">
        <authorList>
            <person name="Palmer J.M."/>
        </authorList>
    </citation>
    <scope>NUCLEOTIDE SEQUENCE [LARGE SCALE GENOMIC DNA]</scope>
    <source>
        <strain evidence="3 4">TWF970</strain>
    </source>
</reference>
<dbReference type="Proteomes" id="UP000474640">
    <property type="component" value="Unassembled WGS sequence"/>
</dbReference>
<dbReference type="PANTHER" id="PTHR34706">
    <property type="entry name" value="SLR1338 PROTEIN"/>
    <property type="match status" value="1"/>
</dbReference>
<feature type="compositionally biased region" description="Acidic residues" evidence="1">
    <location>
        <begin position="393"/>
        <end position="402"/>
    </location>
</feature>
<feature type="transmembrane region" description="Helical" evidence="2">
    <location>
        <begin position="430"/>
        <end position="452"/>
    </location>
</feature>
<protein>
    <recommendedName>
        <fullName evidence="5">VWFA domain-containing protein</fullName>
    </recommendedName>
</protein>
<sequence length="464" mass="51694">MAHLKGPFDKAKLDELTARLRKDGLHTNLKVQLDKSIGVVIGNEALALGTNLQNQVWKLMTEQLSDRFVVDFAQELLEKLKIAAEKDNVKPKGSKFGTGSAGALGPNQIPRDVKEVLVNLEDFVNKNKSPFKFNTQTLMDMAAAVAEKGEKICEDLDLSEDELWGLANVSLYDIHFLCDDSGSMQIGNRKDALVRTLQSVAYWAAKLEPRGISIRFINFEDPGDSSCDGLVTIDNVKDACHKTKLEGETELAKALEDKILSRISRDRKAVESSPQYQGLEKPAIVAIITDGQPTDFHDSDFEEDFDDIDPPTSSKYGFKHFHKAIMRFIDELELDSVIFILFKVGKSDETEEFMKKIRADSKIKSVIYCSEKKLEAHDNYFRRHGQAKSTSEPDGDIDEDGSEGSPTSKLSGYQREVSHTVSHYTSPPPVLSMLTAIISGPFIRFCINLLVLSKSATKPTKKID</sequence>
<evidence type="ECO:0000313" key="3">
    <source>
        <dbReference type="EMBL" id="KAF3290984.1"/>
    </source>
</evidence>
<keyword evidence="2" id="KW-0472">Membrane</keyword>
<name>A0A7C8RQW2_ORBOL</name>
<dbReference type="AlphaFoldDB" id="A0A7C8RQW2"/>
<comment type="caution">
    <text evidence="3">The sequence shown here is derived from an EMBL/GenBank/DDBJ whole genome shotgun (WGS) entry which is preliminary data.</text>
</comment>
<organism evidence="3 4">
    <name type="scientific">Orbilia oligospora</name>
    <name type="common">Nematode-trapping fungus</name>
    <name type="synonym">Arthrobotrys oligospora</name>
    <dbReference type="NCBI Taxonomy" id="2813651"/>
    <lineage>
        <taxon>Eukaryota</taxon>
        <taxon>Fungi</taxon>
        <taxon>Dikarya</taxon>
        <taxon>Ascomycota</taxon>
        <taxon>Pezizomycotina</taxon>
        <taxon>Orbiliomycetes</taxon>
        <taxon>Orbiliales</taxon>
        <taxon>Orbiliaceae</taxon>
        <taxon>Orbilia</taxon>
    </lineage>
</organism>
<dbReference type="SUPFAM" id="SSF53300">
    <property type="entry name" value="vWA-like"/>
    <property type="match status" value="1"/>
</dbReference>
<dbReference type="EMBL" id="JAABOJ010000001">
    <property type="protein sequence ID" value="KAF3290984.1"/>
    <property type="molecule type" value="Genomic_DNA"/>
</dbReference>
<dbReference type="Gene3D" id="3.40.50.410">
    <property type="entry name" value="von Willebrand factor, type A domain"/>
    <property type="match status" value="1"/>
</dbReference>
<evidence type="ECO:0000256" key="1">
    <source>
        <dbReference type="SAM" id="MobiDB-lite"/>
    </source>
</evidence>
<evidence type="ECO:0008006" key="5">
    <source>
        <dbReference type="Google" id="ProtNLM"/>
    </source>
</evidence>
<accession>A0A7C8RQW2</accession>
<keyword evidence="2" id="KW-1133">Transmembrane helix</keyword>
<evidence type="ECO:0000256" key="2">
    <source>
        <dbReference type="SAM" id="Phobius"/>
    </source>
</evidence>
<dbReference type="OrthoDB" id="2142040at2759"/>